<name>A0A060YJE5_ONCMY</name>
<dbReference type="GO" id="GO:0004035">
    <property type="term" value="F:alkaline phosphatase activity"/>
    <property type="evidence" value="ECO:0007669"/>
    <property type="project" value="UniProtKB-EC"/>
</dbReference>
<protein>
    <recommendedName>
        <fullName evidence="2">alkaline phosphatase</fullName>
        <ecNumber evidence="2">3.1.3.1</ecNumber>
    </recommendedName>
</protein>
<keyword evidence="3" id="KW-0449">Lipoprotein</keyword>
<dbReference type="STRING" id="8022.A0A060YJE5"/>
<gene>
    <name evidence="5" type="ORF">GSONMT00032149001</name>
</gene>
<dbReference type="PANTHER" id="PTHR11596">
    <property type="entry name" value="ALKALINE PHOSPHATASE"/>
    <property type="match status" value="1"/>
</dbReference>
<feature type="region of interest" description="Disordered" evidence="4">
    <location>
        <begin position="1"/>
        <end position="24"/>
    </location>
</feature>
<dbReference type="Proteomes" id="UP000193380">
    <property type="component" value="Unassembled WGS sequence"/>
</dbReference>
<evidence type="ECO:0000313" key="6">
    <source>
        <dbReference type="Proteomes" id="UP000193380"/>
    </source>
</evidence>
<dbReference type="AlphaFoldDB" id="A0A060YJE5"/>
<feature type="region of interest" description="Disordered" evidence="4">
    <location>
        <begin position="242"/>
        <end position="285"/>
    </location>
</feature>
<reference evidence="5" key="2">
    <citation type="submission" date="2014-03" db="EMBL/GenBank/DDBJ databases">
        <authorList>
            <person name="Genoscope - CEA"/>
        </authorList>
    </citation>
    <scope>NUCLEOTIDE SEQUENCE</scope>
</reference>
<dbReference type="SUPFAM" id="SSF53649">
    <property type="entry name" value="Alkaline phosphatase-like"/>
    <property type="match status" value="1"/>
</dbReference>
<dbReference type="GO" id="GO:0005886">
    <property type="term" value="C:plasma membrane"/>
    <property type="evidence" value="ECO:0007669"/>
    <property type="project" value="UniProtKB-SubCell"/>
</dbReference>
<evidence type="ECO:0000256" key="3">
    <source>
        <dbReference type="ARBA" id="ARBA00022622"/>
    </source>
</evidence>
<dbReference type="Gene3D" id="3.40.720.10">
    <property type="entry name" value="Alkaline Phosphatase, subunit A"/>
    <property type="match status" value="1"/>
</dbReference>
<evidence type="ECO:0000313" key="5">
    <source>
        <dbReference type="EMBL" id="CDQ89230.1"/>
    </source>
</evidence>
<dbReference type="EC" id="3.1.3.1" evidence="2"/>
<organism evidence="5 6">
    <name type="scientific">Oncorhynchus mykiss</name>
    <name type="common">Rainbow trout</name>
    <name type="synonym">Salmo gairdneri</name>
    <dbReference type="NCBI Taxonomy" id="8022"/>
    <lineage>
        <taxon>Eukaryota</taxon>
        <taxon>Metazoa</taxon>
        <taxon>Chordata</taxon>
        <taxon>Craniata</taxon>
        <taxon>Vertebrata</taxon>
        <taxon>Euteleostomi</taxon>
        <taxon>Actinopterygii</taxon>
        <taxon>Neopterygii</taxon>
        <taxon>Teleostei</taxon>
        <taxon>Protacanthopterygii</taxon>
        <taxon>Salmoniformes</taxon>
        <taxon>Salmonidae</taxon>
        <taxon>Salmoninae</taxon>
        <taxon>Oncorhynchus</taxon>
    </lineage>
</organism>
<proteinExistence type="predicted"/>
<comment type="subcellular location">
    <subcellularLocation>
        <location evidence="1">Cell membrane</location>
        <topology evidence="1">Lipid-anchor</topology>
        <topology evidence="1">GPI-anchor</topology>
    </subcellularLocation>
</comment>
<reference evidence="5" key="1">
    <citation type="journal article" date="2014" name="Nat. Commun.">
        <title>The rainbow trout genome provides novel insights into evolution after whole-genome duplication in vertebrates.</title>
        <authorList>
            <person name="Berthelot C."/>
            <person name="Brunet F."/>
            <person name="Chalopin D."/>
            <person name="Juanchich A."/>
            <person name="Bernard M."/>
            <person name="Noel B."/>
            <person name="Bento P."/>
            <person name="Da Silva C."/>
            <person name="Labadie K."/>
            <person name="Alberti A."/>
            <person name="Aury J.M."/>
            <person name="Louis A."/>
            <person name="Dehais P."/>
            <person name="Bardou P."/>
            <person name="Montfort J."/>
            <person name="Klopp C."/>
            <person name="Cabau C."/>
            <person name="Gaspin C."/>
            <person name="Thorgaard G.H."/>
            <person name="Boussaha M."/>
            <person name="Quillet E."/>
            <person name="Guyomard R."/>
            <person name="Galiana D."/>
            <person name="Bobe J."/>
            <person name="Volff J.N."/>
            <person name="Genet C."/>
            <person name="Wincker P."/>
            <person name="Jaillon O."/>
            <person name="Roest Crollius H."/>
            <person name="Guiguen Y."/>
        </authorList>
    </citation>
    <scope>NUCLEOTIDE SEQUENCE [LARGE SCALE GENOMIC DNA]</scope>
</reference>
<keyword evidence="3" id="KW-0336">GPI-anchor</keyword>
<feature type="compositionally biased region" description="Polar residues" evidence="4">
    <location>
        <begin position="252"/>
        <end position="276"/>
    </location>
</feature>
<dbReference type="PaxDb" id="8022-A0A060YJE5"/>
<keyword evidence="3" id="KW-0325">Glycoprotein</keyword>
<dbReference type="GO" id="GO:0098552">
    <property type="term" value="C:side of membrane"/>
    <property type="evidence" value="ECO:0007669"/>
    <property type="project" value="UniProtKB-KW"/>
</dbReference>
<dbReference type="PANTHER" id="PTHR11596:SF37">
    <property type="entry name" value="ALKALINE PHOSPHATASE"/>
    <property type="match status" value="1"/>
</dbReference>
<dbReference type="Pfam" id="PF00245">
    <property type="entry name" value="Alk_phosphatase"/>
    <property type="match status" value="1"/>
</dbReference>
<dbReference type="InterPro" id="IPR001952">
    <property type="entry name" value="Alkaline_phosphatase"/>
</dbReference>
<dbReference type="InterPro" id="IPR017850">
    <property type="entry name" value="Alkaline_phosphatase_core_sf"/>
</dbReference>
<evidence type="ECO:0000256" key="4">
    <source>
        <dbReference type="SAM" id="MobiDB-lite"/>
    </source>
</evidence>
<sequence length="336" mass="37844">MYMTPKGTPDPEYPTSSSRKGDRKDKRNLIDVWMKAQQHKSSQYVWHRKQFDEINVKTTDRLLGLFEPKDMRFEVFRNATRDPSIGTNILSLPGDQHSIPARGPTLALQPFFVSHSNHFLLAIANDDFALMTVFCFFVLEELNSMDLLIKNKMHNTLQASPAYAWLLSPFHTGYFGTPRAKISLSSGSQEALSPGLRCSVCVYKHVDKLAFNHYLSGSQTMKSTCSRLQSLWTLRPTAGRTWPSTPKAPWPTSFTGSKSRTISPTPWPTQPASHPTRTAHHICPPQPDTHTPSLGCFSVWLASSGSCSDDDTQSDHHGYSVHIRTNTSQNTFWVLF</sequence>
<evidence type="ECO:0000256" key="2">
    <source>
        <dbReference type="ARBA" id="ARBA00012647"/>
    </source>
</evidence>
<accession>A0A060YJE5</accession>
<dbReference type="EMBL" id="FR909324">
    <property type="protein sequence ID" value="CDQ89230.1"/>
    <property type="molecule type" value="Genomic_DNA"/>
</dbReference>
<keyword evidence="3" id="KW-0472">Membrane</keyword>
<evidence type="ECO:0000256" key="1">
    <source>
        <dbReference type="ARBA" id="ARBA00004609"/>
    </source>
</evidence>